<evidence type="ECO:0000256" key="4">
    <source>
        <dbReference type="ARBA" id="ARBA00022833"/>
    </source>
</evidence>
<dbReference type="AlphaFoldDB" id="A0A8J2P8X6"/>
<comment type="caution">
    <text evidence="7">The sequence shown here is derived from an EMBL/GenBank/DDBJ whole genome shotgun (WGS) entry which is preliminary data.</text>
</comment>
<keyword evidence="2" id="KW-0479">Metal-binding</keyword>
<evidence type="ECO:0000256" key="2">
    <source>
        <dbReference type="ARBA" id="ARBA00022723"/>
    </source>
</evidence>
<reference evidence="7" key="1">
    <citation type="submission" date="2021-06" db="EMBL/GenBank/DDBJ databases">
        <authorList>
            <person name="Hodson N. C."/>
            <person name="Mongue J. A."/>
            <person name="Jaron S. K."/>
        </authorList>
    </citation>
    <scope>NUCLEOTIDE SEQUENCE</scope>
</reference>
<dbReference type="OrthoDB" id="5103at2759"/>
<dbReference type="GO" id="GO:0005634">
    <property type="term" value="C:nucleus"/>
    <property type="evidence" value="ECO:0007669"/>
    <property type="project" value="UniProtKB-SubCell"/>
</dbReference>
<proteinExistence type="predicted"/>
<protein>
    <recommendedName>
        <fullName evidence="9">Zinc finger BED domain-containing protein 4</fullName>
    </recommendedName>
</protein>
<dbReference type="PANTHER" id="PTHR46481">
    <property type="entry name" value="ZINC FINGER BED DOMAIN-CONTAINING PROTEIN 4"/>
    <property type="match status" value="1"/>
</dbReference>
<feature type="compositionally biased region" description="Acidic residues" evidence="6">
    <location>
        <begin position="9"/>
        <end position="29"/>
    </location>
</feature>
<keyword evidence="3" id="KW-0863">Zinc-finger</keyword>
<feature type="non-terminal residue" evidence="7">
    <location>
        <position position="277"/>
    </location>
</feature>
<keyword evidence="4" id="KW-0862">Zinc</keyword>
<name>A0A8J2P8X6_9HEXA</name>
<dbReference type="PANTHER" id="PTHR46481:SF10">
    <property type="entry name" value="ZINC FINGER BED DOMAIN-CONTAINING PROTEIN 39"/>
    <property type="match status" value="1"/>
</dbReference>
<gene>
    <name evidence="7" type="ORF">AFUS01_LOCUS23880</name>
</gene>
<dbReference type="InterPro" id="IPR052035">
    <property type="entry name" value="ZnF_BED_domain_contain"/>
</dbReference>
<sequence>CALRICSEPNDEDELEEVGPEPNEDDTEDSITVTETAAIDNFTIPWLKTMRCAAHTLQLAVWDFLKPKHIQALIVKARCLVRKLRIPSLRYMLKSRKLAIPQIDVTTRWSSTGIMIENLLKLEPTVKEFLDNKIIEANRLQPCFWESLKELSSTLEPAKIATTKLQTANITAGEFHEVWTKMKLSVRSQETGLAGLFVKCIENREKNLLLNEGLLMSIYADPRYKSILTVEQVSVARDEILVIAERLHRLTASATDIVQEGSVADIDDTCGDHDYMY</sequence>
<evidence type="ECO:0000313" key="7">
    <source>
        <dbReference type="EMBL" id="CAG7785247.1"/>
    </source>
</evidence>
<keyword evidence="8" id="KW-1185">Reference proteome</keyword>
<evidence type="ECO:0000256" key="6">
    <source>
        <dbReference type="SAM" id="MobiDB-lite"/>
    </source>
</evidence>
<evidence type="ECO:0008006" key="9">
    <source>
        <dbReference type="Google" id="ProtNLM"/>
    </source>
</evidence>
<feature type="non-terminal residue" evidence="7">
    <location>
        <position position="1"/>
    </location>
</feature>
<keyword evidence="5" id="KW-0539">Nucleus</keyword>
<comment type="subcellular location">
    <subcellularLocation>
        <location evidence="1">Nucleus</location>
    </subcellularLocation>
</comment>
<dbReference type="EMBL" id="CAJVCH010292199">
    <property type="protein sequence ID" value="CAG7785247.1"/>
    <property type="molecule type" value="Genomic_DNA"/>
</dbReference>
<dbReference type="Proteomes" id="UP000708208">
    <property type="component" value="Unassembled WGS sequence"/>
</dbReference>
<evidence type="ECO:0000256" key="3">
    <source>
        <dbReference type="ARBA" id="ARBA00022771"/>
    </source>
</evidence>
<feature type="region of interest" description="Disordered" evidence="6">
    <location>
        <begin position="8"/>
        <end position="29"/>
    </location>
</feature>
<organism evidence="7 8">
    <name type="scientific">Allacma fusca</name>
    <dbReference type="NCBI Taxonomy" id="39272"/>
    <lineage>
        <taxon>Eukaryota</taxon>
        <taxon>Metazoa</taxon>
        <taxon>Ecdysozoa</taxon>
        <taxon>Arthropoda</taxon>
        <taxon>Hexapoda</taxon>
        <taxon>Collembola</taxon>
        <taxon>Symphypleona</taxon>
        <taxon>Sminthuridae</taxon>
        <taxon>Allacma</taxon>
    </lineage>
</organism>
<evidence type="ECO:0000313" key="8">
    <source>
        <dbReference type="Proteomes" id="UP000708208"/>
    </source>
</evidence>
<evidence type="ECO:0000256" key="1">
    <source>
        <dbReference type="ARBA" id="ARBA00004123"/>
    </source>
</evidence>
<accession>A0A8J2P8X6</accession>
<dbReference type="GO" id="GO:0008270">
    <property type="term" value="F:zinc ion binding"/>
    <property type="evidence" value="ECO:0007669"/>
    <property type="project" value="UniProtKB-KW"/>
</dbReference>
<evidence type="ECO:0000256" key="5">
    <source>
        <dbReference type="ARBA" id="ARBA00023242"/>
    </source>
</evidence>